<proteinExistence type="predicted"/>
<evidence type="ECO:0000313" key="2">
    <source>
        <dbReference type="EMBL" id="PRP66115.1"/>
    </source>
</evidence>
<gene>
    <name evidence="2" type="ORF">BST86_02935</name>
</gene>
<organism evidence="2 3">
    <name type="scientific">Nonlabens agnitus</name>
    <dbReference type="NCBI Taxonomy" id="870484"/>
    <lineage>
        <taxon>Bacteria</taxon>
        <taxon>Pseudomonadati</taxon>
        <taxon>Bacteroidota</taxon>
        <taxon>Flavobacteriia</taxon>
        <taxon>Flavobacteriales</taxon>
        <taxon>Flavobacteriaceae</taxon>
        <taxon>Nonlabens</taxon>
    </lineage>
</organism>
<comment type="caution">
    <text evidence="2">The sequence shown here is derived from an EMBL/GenBank/DDBJ whole genome shotgun (WGS) entry which is preliminary data.</text>
</comment>
<dbReference type="Proteomes" id="UP000239532">
    <property type="component" value="Unassembled WGS sequence"/>
</dbReference>
<dbReference type="Pfam" id="PF16119">
    <property type="entry name" value="DUF4835"/>
    <property type="match status" value="1"/>
</dbReference>
<accession>A0A2S9WRM4</accession>
<evidence type="ECO:0000313" key="3">
    <source>
        <dbReference type="Proteomes" id="UP000239532"/>
    </source>
</evidence>
<feature type="signal peptide" evidence="1">
    <location>
        <begin position="1"/>
        <end position="24"/>
    </location>
</feature>
<keyword evidence="3" id="KW-1185">Reference proteome</keyword>
<dbReference type="InterPro" id="IPR032274">
    <property type="entry name" value="DUF4835"/>
</dbReference>
<name>A0A2S9WRM4_9FLAO</name>
<sequence length="303" mass="35053">MKLSNVLHRTFTFLVLIAGFAASAQEFNMTVQVNAQNIAQPDRTIFRTLENSLQEFINNTKWTDREVADEERIDGALIFVVSNFDNNRFQGNFQLSVSRPVYNSTYTSTIFNYKDNDISFEYIENAPLFYNANQFESNLNSLITFYVYTILGIHADTFELKGGQQFHEQAQDIVNLAQSSRNIGWNPGDGNGRVSRYRLNSDLLSDTFKEYREVMYDYHLNGLDQFALNAKETKQNLQTYILKFEAMNQRRPNSLLQRTFFDAKSDEIKDIYSDGPTVNIAELKESLQKLAPNQNTKWRAIKV</sequence>
<dbReference type="AlphaFoldDB" id="A0A2S9WRM4"/>
<keyword evidence="1" id="KW-0732">Signal</keyword>
<dbReference type="RefSeq" id="WP_105981960.1">
    <property type="nucleotide sequence ID" value="NZ_MQUC01000003.1"/>
</dbReference>
<protein>
    <submittedName>
        <fullName evidence="2">DUF4835 domain-containing protein</fullName>
    </submittedName>
</protein>
<dbReference type="EMBL" id="MQUC01000003">
    <property type="protein sequence ID" value="PRP66115.1"/>
    <property type="molecule type" value="Genomic_DNA"/>
</dbReference>
<evidence type="ECO:0000256" key="1">
    <source>
        <dbReference type="SAM" id="SignalP"/>
    </source>
</evidence>
<dbReference type="OrthoDB" id="9773381at2"/>
<feature type="chain" id="PRO_5015487256" evidence="1">
    <location>
        <begin position="25"/>
        <end position="303"/>
    </location>
</feature>
<reference evidence="2 3" key="1">
    <citation type="submission" date="2016-11" db="EMBL/GenBank/DDBJ databases">
        <title>Trade-off between light-utilization and light-protection in marine flavobacteria.</title>
        <authorList>
            <person name="Kumagai Y."/>
        </authorList>
    </citation>
    <scope>NUCLEOTIDE SEQUENCE [LARGE SCALE GENOMIC DNA]</scope>
    <source>
        <strain evidence="2 3">JCM 17109</strain>
    </source>
</reference>